<organism evidence="2 3">
    <name type="scientific">Citrullus colocynthis</name>
    <name type="common">colocynth</name>
    <dbReference type="NCBI Taxonomy" id="252529"/>
    <lineage>
        <taxon>Eukaryota</taxon>
        <taxon>Viridiplantae</taxon>
        <taxon>Streptophyta</taxon>
        <taxon>Embryophyta</taxon>
        <taxon>Tracheophyta</taxon>
        <taxon>Spermatophyta</taxon>
        <taxon>Magnoliopsida</taxon>
        <taxon>eudicotyledons</taxon>
        <taxon>Gunneridae</taxon>
        <taxon>Pentapetalae</taxon>
        <taxon>rosids</taxon>
        <taxon>fabids</taxon>
        <taxon>Cucurbitales</taxon>
        <taxon>Cucurbitaceae</taxon>
        <taxon>Benincaseae</taxon>
        <taxon>Citrullus</taxon>
    </lineage>
</organism>
<feature type="transmembrane region" description="Helical" evidence="1">
    <location>
        <begin position="86"/>
        <end position="105"/>
    </location>
</feature>
<evidence type="ECO:0000256" key="1">
    <source>
        <dbReference type="SAM" id="Phobius"/>
    </source>
</evidence>
<keyword evidence="3" id="KW-1185">Reference proteome</keyword>
<accession>A0ABP0YCC2</accession>
<evidence type="ECO:0000313" key="3">
    <source>
        <dbReference type="Proteomes" id="UP001642487"/>
    </source>
</evidence>
<keyword evidence="1" id="KW-0472">Membrane</keyword>
<protein>
    <submittedName>
        <fullName evidence="2">Uncharacterized protein</fullName>
    </submittedName>
</protein>
<reference evidence="2 3" key="1">
    <citation type="submission" date="2024-03" db="EMBL/GenBank/DDBJ databases">
        <authorList>
            <person name="Gkanogiannis A."/>
            <person name="Becerra Lopez-Lavalle L."/>
        </authorList>
    </citation>
    <scope>NUCLEOTIDE SEQUENCE [LARGE SCALE GENOMIC DNA]</scope>
</reference>
<feature type="transmembrane region" description="Helical" evidence="1">
    <location>
        <begin position="56"/>
        <end position="74"/>
    </location>
</feature>
<keyword evidence="1" id="KW-0812">Transmembrane</keyword>
<evidence type="ECO:0000313" key="2">
    <source>
        <dbReference type="EMBL" id="CAK9317320.1"/>
    </source>
</evidence>
<proteinExistence type="predicted"/>
<dbReference type="Proteomes" id="UP001642487">
    <property type="component" value="Chromosome 3"/>
</dbReference>
<dbReference type="PANTHER" id="PTHR33306:SF40">
    <property type="entry name" value="EXPRESSED PROTEIN"/>
    <property type="match status" value="1"/>
</dbReference>
<keyword evidence="1" id="KW-1133">Transmembrane helix</keyword>
<sequence>MRSDLPRTSLVRGRLLHQTVKEKLLTWKDTMSWVVEERGPEWKYGWAERTMASMSLPPMPLLAFLGVVVLLLSLQSQQMVFDFKIFLLALPFLLIFVANSIAVSGTVGSAAMRTKNRSAQEAERTSPWGVAVLLFLLLILLWNRPYFRSKWSPPS</sequence>
<dbReference type="EMBL" id="OZ021737">
    <property type="protein sequence ID" value="CAK9317320.1"/>
    <property type="molecule type" value="Genomic_DNA"/>
</dbReference>
<name>A0ABP0YCC2_9ROSI</name>
<feature type="transmembrane region" description="Helical" evidence="1">
    <location>
        <begin position="125"/>
        <end position="142"/>
    </location>
</feature>
<gene>
    <name evidence="2" type="ORF">CITCOLO1_LOCUS9223</name>
</gene>
<dbReference type="PANTHER" id="PTHR33306">
    <property type="entry name" value="EXPRESSED PROTEIN-RELATED-RELATED"/>
    <property type="match status" value="1"/>
</dbReference>